<dbReference type="SFLD" id="SFLDG01150">
    <property type="entry name" value="Main.1:_Beta-like"/>
    <property type="match status" value="1"/>
</dbReference>
<feature type="domain" description="GST C-terminal" evidence="3">
    <location>
        <begin position="84"/>
        <end position="209"/>
    </location>
</feature>
<dbReference type="SFLD" id="SFLDS00019">
    <property type="entry name" value="Glutathione_Transferase_(cytos"/>
    <property type="match status" value="1"/>
</dbReference>
<accession>A0ABM6A0V1</accession>
<dbReference type="Gene3D" id="1.20.1050.10">
    <property type="match status" value="1"/>
</dbReference>
<dbReference type="InterPro" id="IPR036249">
    <property type="entry name" value="Thioredoxin-like_sf"/>
</dbReference>
<name>A0ABM6A0V1_9GAMM</name>
<dbReference type="PANTHER" id="PTHR44051">
    <property type="entry name" value="GLUTATHIONE S-TRANSFERASE-RELATED"/>
    <property type="match status" value="1"/>
</dbReference>
<evidence type="ECO:0000259" key="3">
    <source>
        <dbReference type="PROSITE" id="PS50405"/>
    </source>
</evidence>
<dbReference type="InterPro" id="IPR040079">
    <property type="entry name" value="Glutathione_S-Trfase"/>
</dbReference>
<evidence type="ECO:0000259" key="2">
    <source>
        <dbReference type="PROSITE" id="PS50404"/>
    </source>
</evidence>
<keyword evidence="5" id="KW-1185">Reference proteome</keyword>
<dbReference type="RefSeq" id="WP_062845526.1">
    <property type="nucleotide sequence ID" value="NZ_CP014945.1"/>
</dbReference>
<organism evidence="4 5">
    <name type="scientific">Psychrobacter alimentarius</name>
    <dbReference type="NCBI Taxonomy" id="261164"/>
    <lineage>
        <taxon>Bacteria</taxon>
        <taxon>Pseudomonadati</taxon>
        <taxon>Pseudomonadota</taxon>
        <taxon>Gammaproteobacteria</taxon>
        <taxon>Moraxellales</taxon>
        <taxon>Moraxellaceae</taxon>
        <taxon>Psychrobacter</taxon>
    </lineage>
</organism>
<protein>
    <submittedName>
        <fullName evidence="4">Glutathione S-transferase</fullName>
    </submittedName>
</protein>
<dbReference type="InterPro" id="IPR036282">
    <property type="entry name" value="Glutathione-S-Trfase_C_sf"/>
</dbReference>
<comment type="similarity">
    <text evidence="1">Belongs to the GST superfamily.</text>
</comment>
<sequence length="209" mass="23255">MKLYIMPGACSMVPHVALEWAQAEYELEILDHDSVKSEEYLRINPQGSVPAIVDGDTVVTQNIAVQTYIDAKYPDANIFGATSSPAQRAEIMHWLAFINSDVHKSFGPLFGPDGFVKDTAAQAELKDNAKKKIVGLLEYPNERLGTQDYLTGTKTTADIYLYVILTWAKKMELDLSSYKNFNAFISRIESDAGVTEVIRQEGISKIESL</sequence>
<dbReference type="SFLD" id="SFLDG00358">
    <property type="entry name" value="Main_(cytGST)"/>
    <property type="match status" value="1"/>
</dbReference>
<dbReference type="Gene3D" id="3.40.30.10">
    <property type="entry name" value="Glutaredoxin"/>
    <property type="match status" value="1"/>
</dbReference>
<dbReference type="InterPro" id="IPR004045">
    <property type="entry name" value="Glutathione_S-Trfase_N"/>
</dbReference>
<gene>
    <name evidence="4" type="ORF">A3K91_2452</name>
</gene>
<reference evidence="4 5" key="1">
    <citation type="submission" date="2016-03" db="EMBL/GenBank/DDBJ databases">
        <title>Genome sequencing of Psychrobacter alimentarius PAMC 27889.</title>
        <authorList>
            <person name="Lee J."/>
            <person name="Kim O.-S."/>
        </authorList>
    </citation>
    <scope>NUCLEOTIDE SEQUENCE [LARGE SCALE GENOMIC DNA]</scope>
    <source>
        <strain evidence="4 5">PAMC 27889</strain>
    </source>
</reference>
<evidence type="ECO:0000313" key="4">
    <source>
        <dbReference type="EMBL" id="AMT98025.1"/>
    </source>
</evidence>
<dbReference type="InterPro" id="IPR004046">
    <property type="entry name" value="GST_C"/>
</dbReference>
<dbReference type="PANTHER" id="PTHR44051:SF8">
    <property type="entry name" value="GLUTATHIONE S-TRANSFERASE GSTA"/>
    <property type="match status" value="1"/>
</dbReference>
<dbReference type="GeneID" id="33059721"/>
<feature type="domain" description="GST N-terminal" evidence="2">
    <location>
        <begin position="1"/>
        <end position="77"/>
    </location>
</feature>
<dbReference type="EMBL" id="CP014945">
    <property type="protein sequence ID" value="AMT98025.1"/>
    <property type="molecule type" value="Genomic_DNA"/>
</dbReference>
<dbReference type="SUPFAM" id="SSF47616">
    <property type="entry name" value="GST C-terminal domain-like"/>
    <property type="match status" value="1"/>
</dbReference>
<dbReference type="PROSITE" id="PS50405">
    <property type="entry name" value="GST_CTER"/>
    <property type="match status" value="1"/>
</dbReference>
<evidence type="ECO:0000313" key="5">
    <source>
        <dbReference type="Proteomes" id="UP000076104"/>
    </source>
</evidence>
<dbReference type="SUPFAM" id="SSF52833">
    <property type="entry name" value="Thioredoxin-like"/>
    <property type="match status" value="1"/>
</dbReference>
<dbReference type="Proteomes" id="UP000076104">
    <property type="component" value="Chromosome"/>
</dbReference>
<dbReference type="PROSITE" id="PS50404">
    <property type="entry name" value="GST_NTER"/>
    <property type="match status" value="1"/>
</dbReference>
<dbReference type="Pfam" id="PF00043">
    <property type="entry name" value="GST_C"/>
    <property type="match status" value="1"/>
</dbReference>
<dbReference type="InterPro" id="IPR010987">
    <property type="entry name" value="Glutathione-S-Trfase_C-like"/>
</dbReference>
<evidence type="ECO:0000256" key="1">
    <source>
        <dbReference type="RuleBase" id="RU003494"/>
    </source>
</evidence>
<dbReference type="CDD" id="cd03057">
    <property type="entry name" value="GST_N_Beta"/>
    <property type="match status" value="1"/>
</dbReference>
<dbReference type="CDD" id="cd03188">
    <property type="entry name" value="GST_C_Beta"/>
    <property type="match status" value="1"/>
</dbReference>
<proteinExistence type="inferred from homology"/>
<dbReference type="Pfam" id="PF02798">
    <property type="entry name" value="GST_N"/>
    <property type="match status" value="1"/>
</dbReference>